<reference evidence="2 3" key="1">
    <citation type="journal article" date="2022" name="Allergy">
        <title>Genome assembly and annotation of Periplaneta americana reveal a comprehensive cockroach allergen profile.</title>
        <authorList>
            <person name="Wang L."/>
            <person name="Xiong Q."/>
            <person name="Saelim N."/>
            <person name="Wang L."/>
            <person name="Nong W."/>
            <person name="Wan A.T."/>
            <person name="Shi M."/>
            <person name="Liu X."/>
            <person name="Cao Q."/>
            <person name="Hui J.H.L."/>
            <person name="Sookrung N."/>
            <person name="Leung T.F."/>
            <person name="Tungtrongchitr A."/>
            <person name="Tsui S.K.W."/>
        </authorList>
    </citation>
    <scope>NUCLEOTIDE SEQUENCE [LARGE SCALE GENOMIC DNA]</scope>
    <source>
        <strain evidence="2">PWHHKU_190912</strain>
    </source>
</reference>
<dbReference type="Proteomes" id="UP001148838">
    <property type="component" value="Unassembled WGS sequence"/>
</dbReference>
<evidence type="ECO:0000313" key="3">
    <source>
        <dbReference type="Proteomes" id="UP001148838"/>
    </source>
</evidence>
<organism evidence="2 3">
    <name type="scientific">Periplaneta americana</name>
    <name type="common">American cockroach</name>
    <name type="synonym">Blatta americana</name>
    <dbReference type="NCBI Taxonomy" id="6978"/>
    <lineage>
        <taxon>Eukaryota</taxon>
        <taxon>Metazoa</taxon>
        <taxon>Ecdysozoa</taxon>
        <taxon>Arthropoda</taxon>
        <taxon>Hexapoda</taxon>
        <taxon>Insecta</taxon>
        <taxon>Pterygota</taxon>
        <taxon>Neoptera</taxon>
        <taxon>Polyneoptera</taxon>
        <taxon>Dictyoptera</taxon>
        <taxon>Blattodea</taxon>
        <taxon>Blattoidea</taxon>
        <taxon>Blattidae</taxon>
        <taxon>Blattinae</taxon>
        <taxon>Periplaneta</taxon>
    </lineage>
</organism>
<comment type="caution">
    <text evidence="2">The sequence shown here is derived from an EMBL/GenBank/DDBJ whole genome shotgun (WGS) entry which is preliminary data.</text>
</comment>
<protein>
    <submittedName>
        <fullName evidence="2">Uncharacterized protein</fullName>
    </submittedName>
</protein>
<accession>A0ABQ8T4R5</accession>
<feature type="region of interest" description="Disordered" evidence="1">
    <location>
        <begin position="35"/>
        <end position="123"/>
    </location>
</feature>
<gene>
    <name evidence="2" type="ORF">ANN_11346</name>
</gene>
<evidence type="ECO:0000313" key="2">
    <source>
        <dbReference type="EMBL" id="KAJ4441490.1"/>
    </source>
</evidence>
<evidence type="ECO:0000256" key="1">
    <source>
        <dbReference type="SAM" id="MobiDB-lite"/>
    </source>
</evidence>
<dbReference type="EMBL" id="JAJSOF020000015">
    <property type="protein sequence ID" value="KAJ4441490.1"/>
    <property type="molecule type" value="Genomic_DNA"/>
</dbReference>
<sequence>MAGLCEGGNEPPGSLKVSNYVSESLSGEVEELQEIEGGKIGAGEAGNWKEAGEQSHSSGEGTKWDFPRTKHLSQGYRTAESGGKHGESIGSPSTVHRRCGPYAITSEYKSPPYQVNDAGMEGR</sequence>
<name>A0ABQ8T4R5_PERAM</name>
<proteinExistence type="predicted"/>
<keyword evidence="3" id="KW-1185">Reference proteome</keyword>
<feature type="non-terminal residue" evidence="2">
    <location>
        <position position="123"/>
    </location>
</feature>